<evidence type="ECO:0000256" key="3">
    <source>
        <dbReference type="ARBA" id="ARBA00023163"/>
    </source>
</evidence>
<dbReference type="PROSITE" id="PS01124">
    <property type="entry name" value="HTH_ARAC_FAMILY_2"/>
    <property type="match status" value="1"/>
</dbReference>
<protein>
    <submittedName>
        <fullName evidence="5">AraC-like DNA-binding protein</fullName>
    </submittedName>
</protein>
<dbReference type="Gene3D" id="1.10.10.60">
    <property type="entry name" value="Homeodomain-like"/>
    <property type="match status" value="2"/>
</dbReference>
<dbReference type="InterPro" id="IPR032783">
    <property type="entry name" value="AraC_lig"/>
</dbReference>
<dbReference type="Pfam" id="PF12852">
    <property type="entry name" value="Cupin_6"/>
    <property type="match status" value="1"/>
</dbReference>
<keyword evidence="3" id="KW-0804">Transcription</keyword>
<comment type="caution">
    <text evidence="5">The sequence shown here is derived from an EMBL/GenBank/DDBJ whole genome shotgun (WGS) entry which is preliminary data.</text>
</comment>
<keyword evidence="6" id="KW-1185">Reference proteome</keyword>
<gene>
    <name evidence="5" type="ORF">ABIC75_000221</name>
</gene>
<dbReference type="InterPro" id="IPR018060">
    <property type="entry name" value="HTH_AraC"/>
</dbReference>
<reference evidence="5 6" key="1">
    <citation type="submission" date="2024-06" db="EMBL/GenBank/DDBJ databases">
        <title>Sorghum-associated microbial communities from plants grown in Nebraska, USA.</title>
        <authorList>
            <person name="Schachtman D."/>
        </authorList>
    </citation>
    <scope>NUCLEOTIDE SEQUENCE [LARGE SCALE GENOMIC DNA]</scope>
    <source>
        <strain evidence="5 6">1073</strain>
    </source>
</reference>
<dbReference type="RefSeq" id="WP_354012015.1">
    <property type="nucleotide sequence ID" value="NZ_JBEPMU010000001.1"/>
</dbReference>
<name>A0ABV2JNU9_9GAMM</name>
<dbReference type="InterPro" id="IPR050204">
    <property type="entry name" value="AraC_XylS_family_regulators"/>
</dbReference>
<dbReference type="Proteomes" id="UP001549184">
    <property type="component" value="Unassembled WGS sequence"/>
</dbReference>
<sequence length="327" mass="35177">MLNRSSMVNDPLSDILKLADVQSLMSGGFAASGDWAIRFPAPDKIKFFAAVRGECWLQLDDEATPIRMASGDVVLLSAQRSFVLASNIESTPVEAHALFAGRIDPIVSVGGATRADAEVLQIGGHVRLHPDYGALLADVLPPFIHVQGSAPEAHALRWILDQLVRERDDLPGSGLATMQLGYLLFIQVLRAHLAAGGSWRAGWLRAATDARLAPALRLIHGEPGRAWRLDQLAKACAMSRTSFALHFKAVAGEAPLSYLARWRMRLAEHALRHGDAPLATLAETLGYASESAFSHAFKRIVGLSPRHYSATARAANDAGDAASEDVL</sequence>
<dbReference type="SMART" id="SM00342">
    <property type="entry name" value="HTH_ARAC"/>
    <property type="match status" value="1"/>
</dbReference>
<feature type="domain" description="HTH araC/xylS-type" evidence="4">
    <location>
        <begin position="213"/>
        <end position="311"/>
    </location>
</feature>
<dbReference type="Pfam" id="PF12833">
    <property type="entry name" value="HTH_18"/>
    <property type="match status" value="1"/>
</dbReference>
<dbReference type="EMBL" id="JBEPMU010000001">
    <property type="protein sequence ID" value="MET3650519.1"/>
    <property type="molecule type" value="Genomic_DNA"/>
</dbReference>
<keyword evidence="2" id="KW-0238">DNA-binding</keyword>
<dbReference type="PANTHER" id="PTHR46796:SF7">
    <property type="entry name" value="ARAC FAMILY TRANSCRIPTIONAL REGULATOR"/>
    <property type="match status" value="1"/>
</dbReference>
<proteinExistence type="predicted"/>
<evidence type="ECO:0000256" key="2">
    <source>
        <dbReference type="ARBA" id="ARBA00023125"/>
    </source>
</evidence>
<accession>A0ABV2JNU9</accession>
<keyword evidence="1" id="KW-0805">Transcription regulation</keyword>
<evidence type="ECO:0000313" key="6">
    <source>
        <dbReference type="Proteomes" id="UP001549184"/>
    </source>
</evidence>
<dbReference type="PANTHER" id="PTHR46796">
    <property type="entry name" value="HTH-TYPE TRANSCRIPTIONAL ACTIVATOR RHAS-RELATED"/>
    <property type="match status" value="1"/>
</dbReference>
<organism evidence="5 6">
    <name type="scientific">Dyella japonica</name>
    <dbReference type="NCBI Taxonomy" id="231455"/>
    <lineage>
        <taxon>Bacteria</taxon>
        <taxon>Pseudomonadati</taxon>
        <taxon>Pseudomonadota</taxon>
        <taxon>Gammaproteobacteria</taxon>
        <taxon>Lysobacterales</taxon>
        <taxon>Rhodanobacteraceae</taxon>
        <taxon>Dyella</taxon>
    </lineage>
</organism>
<evidence type="ECO:0000256" key="1">
    <source>
        <dbReference type="ARBA" id="ARBA00023015"/>
    </source>
</evidence>
<dbReference type="InterPro" id="IPR009057">
    <property type="entry name" value="Homeodomain-like_sf"/>
</dbReference>
<dbReference type="InterPro" id="IPR018062">
    <property type="entry name" value="HTH_AraC-typ_CS"/>
</dbReference>
<evidence type="ECO:0000259" key="4">
    <source>
        <dbReference type="PROSITE" id="PS01124"/>
    </source>
</evidence>
<dbReference type="SUPFAM" id="SSF46689">
    <property type="entry name" value="Homeodomain-like"/>
    <property type="match status" value="2"/>
</dbReference>
<evidence type="ECO:0000313" key="5">
    <source>
        <dbReference type="EMBL" id="MET3650519.1"/>
    </source>
</evidence>
<dbReference type="PROSITE" id="PS00041">
    <property type="entry name" value="HTH_ARAC_FAMILY_1"/>
    <property type="match status" value="1"/>
</dbReference>